<dbReference type="InterPro" id="IPR050462">
    <property type="entry name" value="Retroviral_Gag-Pol_poly"/>
</dbReference>
<dbReference type="InterPro" id="IPR003036">
    <property type="entry name" value="Gag_P30"/>
</dbReference>
<evidence type="ECO:0000256" key="2">
    <source>
        <dbReference type="ARBA" id="ARBA00022511"/>
    </source>
</evidence>
<evidence type="ECO:0000313" key="9">
    <source>
        <dbReference type="Proteomes" id="UP000472273"/>
    </source>
</evidence>
<dbReference type="Gene3D" id="1.10.375.10">
    <property type="entry name" value="Human Immunodeficiency Virus Type 1 Capsid Protein"/>
    <property type="match status" value="1"/>
</dbReference>
<keyword evidence="4" id="KW-0472">Membrane</keyword>
<dbReference type="OMA" id="KKDQCAY"/>
<dbReference type="PANTHER" id="PTHR33166">
    <property type="entry name" value="GAG_P30 DOMAIN-CONTAINING PROTEIN"/>
    <property type="match status" value="1"/>
</dbReference>
<sequence length="401" mass="45705">MDGRQSKEVTPLEVMVKHFKEAYQPQDYGCKWDRQKLRKICETEWPTFGIGWPPVGTLDIPTTMQVHRRVFHPTLGHPDQGPYIDVWLDLLNHPPPWLRRLKMQRSPPPPLCTAGRFEEGSEGEESGGVSDFMARLDRLSPYIKSPPRSEAMDRSVQVDRSQPSTSTPKEGSVDPTPSTSALGTSAMTEPVVARTRAKTEQASLTAPLRQVDQLAINPKDPSESVADLVKTIMDAHNPNWLDIQQLLGTLFSPEEREKIKNAVTELLKPDVRLYHSMEDLLREKYPSNNPDWDMYRDDGKDRLRDYQALLVRAIRLARKPVINMSKPSLVLQEPTERPEAFYTRLIDSYRMYTPIDPTVPENARMLTMAFISQSAPDIRRKLQRLEGALGKPITSLNLWSD</sequence>
<dbReference type="Pfam" id="PF02093">
    <property type="entry name" value="Gag_p30"/>
    <property type="match status" value="1"/>
</dbReference>
<dbReference type="SUPFAM" id="SSF47836">
    <property type="entry name" value="Retroviral matrix proteins"/>
    <property type="match status" value="1"/>
</dbReference>
<keyword evidence="3" id="KW-1043">Host membrane</keyword>
<evidence type="ECO:0000256" key="3">
    <source>
        <dbReference type="ARBA" id="ARBA00022870"/>
    </source>
</evidence>
<dbReference type="Proteomes" id="UP000472273">
    <property type="component" value="Unplaced"/>
</dbReference>
<reference evidence="8" key="2">
    <citation type="submission" date="2025-09" db="UniProtKB">
        <authorList>
            <consortium name="Ensembl"/>
        </authorList>
    </citation>
    <scope>IDENTIFICATION</scope>
</reference>
<dbReference type="GO" id="GO:0019068">
    <property type="term" value="P:virion assembly"/>
    <property type="evidence" value="ECO:0007669"/>
    <property type="project" value="InterPro"/>
</dbReference>
<organism evidence="8 9">
    <name type="scientific">Pseudonaja textilis</name>
    <name type="common">Eastern brown snake</name>
    <dbReference type="NCBI Taxonomy" id="8673"/>
    <lineage>
        <taxon>Eukaryota</taxon>
        <taxon>Metazoa</taxon>
        <taxon>Chordata</taxon>
        <taxon>Craniata</taxon>
        <taxon>Vertebrata</taxon>
        <taxon>Euteleostomi</taxon>
        <taxon>Lepidosauria</taxon>
        <taxon>Squamata</taxon>
        <taxon>Bifurcata</taxon>
        <taxon>Unidentata</taxon>
        <taxon>Episquamata</taxon>
        <taxon>Toxicofera</taxon>
        <taxon>Serpentes</taxon>
        <taxon>Colubroidea</taxon>
        <taxon>Elapidae</taxon>
        <taxon>Hydrophiinae</taxon>
        <taxon>Pseudonaja</taxon>
    </lineage>
</organism>
<reference evidence="8" key="1">
    <citation type="submission" date="2025-08" db="UniProtKB">
        <authorList>
            <consortium name="Ensembl"/>
        </authorList>
    </citation>
    <scope>IDENTIFICATION</scope>
</reference>
<comment type="subcellular location">
    <subcellularLocation>
        <location evidence="1">Host cell membrane</location>
    </subcellularLocation>
</comment>
<evidence type="ECO:0000259" key="6">
    <source>
        <dbReference type="Pfam" id="PF01140"/>
    </source>
</evidence>
<dbReference type="InterPro" id="IPR010999">
    <property type="entry name" value="Retrovr_matrix"/>
</dbReference>
<feature type="compositionally biased region" description="Polar residues" evidence="5">
    <location>
        <begin position="158"/>
        <end position="187"/>
    </location>
</feature>
<evidence type="ECO:0000259" key="7">
    <source>
        <dbReference type="Pfam" id="PF02093"/>
    </source>
</evidence>
<keyword evidence="2" id="KW-1032">Host cell membrane</keyword>
<protein>
    <recommendedName>
        <fullName evidence="10">Core shell protein Gag P30 domain-containing protein</fullName>
    </recommendedName>
</protein>
<name>A0A670ZKH6_PSETE</name>
<evidence type="ECO:0008006" key="10">
    <source>
        <dbReference type="Google" id="ProtNLM"/>
    </source>
</evidence>
<proteinExistence type="predicted"/>
<feature type="region of interest" description="Disordered" evidence="5">
    <location>
        <begin position="102"/>
        <end position="204"/>
    </location>
</feature>
<feature type="domain" description="Gamma-retroviral matrix protein" evidence="6">
    <location>
        <begin position="9"/>
        <end position="109"/>
    </location>
</feature>
<dbReference type="InterPro" id="IPR008919">
    <property type="entry name" value="Retrov_capsid_N"/>
</dbReference>
<evidence type="ECO:0000256" key="1">
    <source>
        <dbReference type="ARBA" id="ARBA00004165"/>
    </source>
</evidence>
<dbReference type="Ensembl" id="ENSPTXT00000023973.1">
    <property type="protein sequence ID" value="ENSPTXP00000023249.1"/>
    <property type="gene ID" value="ENSPTXG00000016141.1"/>
</dbReference>
<dbReference type="AlphaFoldDB" id="A0A670ZKH6"/>
<dbReference type="SUPFAM" id="SSF47943">
    <property type="entry name" value="Retrovirus capsid protein, N-terminal core domain"/>
    <property type="match status" value="1"/>
</dbReference>
<accession>A0A670ZKH6</accession>
<feature type="domain" description="Core shell protein Gag P30" evidence="7">
    <location>
        <begin position="220"/>
        <end position="394"/>
    </location>
</feature>
<evidence type="ECO:0000313" key="8">
    <source>
        <dbReference type="Ensembl" id="ENSPTXP00000023249.1"/>
    </source>
</evidence>
<dbReference type="InterPro" id="IPR036946">
    <property type="entry name" value="G_retro_matrix_sf"/>
</dbReference>
<evidence type="ECO:0000256" key="5">
    <source>
        <dbReference type="SAM" id="MobiDB-lite"/>
    </source>
</evidence>
<dbReference type="Pfam" id="PF01140">
    <property type="entry name" value="Gag_MA"/>
    <property type="match status" value="1"/>
</dbReference>
<dbReference type="Gene3D" id="1.10.150.180">
    <property type="entry name" value="Gamma-retroviral matrix domain"/>
    <property type="match status" value="1"/>
</dbReference>
<dbReference type="GeneTree" id="ENSGT00990000207402"/>
<evidence type="ECO:0000256" key="4">
    <source>
        <dbReference type="ARBA" id="ARBA00023136"/>
    </source>
</evidence>
<keyword evidence="9" id="KW-1185">Reference proteome</keyword>
<dbReference type="InterPro" id="IPR000840">
    <property type="entry name" value="G_retro_matrix"/>
</dbReference>